<feature type="domain" description="PhoU" evidence="8">
    <location>
        <begin position="21"/>
        <end position="107"/>
    </location>
</feature>
<evidence type="ECO:0000313" key="9">
    <source>
        <dbReference type="EMBL" id="SFS95819.1"/>
    </source>
</evidence>
<sequence>MIDVTRETYQQSLDDLRDDVLAMGDLVAERLEMALESLSTRDETLARDVIGGDSEINETYLAIEQQCVDLVALQQPVASDLRFITASFKIITDLERIGDLAVNLAEYALAATRELAPDVEIDEIGHNATDLLDRSLEAYETENADACHDIARSDDDIDALCQRASERVTRDLIEREADGDTPWALEQLLDDVSRVLLTIRDIERIADHAVNIAARILYMAENDPSLIY</sequence>
<dbReference type="Pfam" id="PF01895">
    <property type="entry name" value="PhoU"/>
    <property type="match status" value="2"/>
</dbReference>
<evidence type="ECO:0000313" key="10">
    <source>
        <dbReference type="Proteomes" id="UP000199199"/>
    </source>
</evidence>
<comment type="subcellular location">
    <subcellularLocation>
        <location evidence="1 7">Cytoplasm</location>
    </subcellularLocation>
</comment>
<dbReference type="GO" id="GO:0045936">
    <property type="term" value="P:negative regulation of phosphate metabolic process"/>
    <property type="evidence" value="ECO:0007669"/>
    <property type="project" value="InterPro"/>
</dbReference>
<evidence type="ECO:0000256" key="3">
    <source>
        <dbReference type="ARBA" id="ARBA00011738"/>
    </source>
</evidence>
<evidence type="ECO:0000256" key="7">
    <source>
        <dbReference type="PIRNR" id="PIRNR003107"/>
    </source>
</evidence>
<keyword evidence="10" id="KW-1185">Reference proteome</keyword>
<dbReference type="Gene3D" id="1.20.58.220">
    <property type="entry name" value="Phosphate transport system protein phou homolog 2, domain 2"/>
    <property type="match status" value="1"/>
</dbReference>
<dbReference type="GO" id="GO:0030643">
    <property type="term" value="P:intracellular phosphate ion homeostasis"/>
    <property type="evidence" value="ECO:0007669"/>
    <property type="project" value="InterPro"/>
</dbReference>
<keyword evidence="6 7" id="KW-0592">Phosphate transport</keyword>
<evidence type="ECO:0000256" key="2">
    <source>
        <dbReference type="ARBA" id="ARBA00008107"/>
    </source>
</evidence>
<dbReference type="InterPro" id="IPR038078">
    <property type="entry name" value="PhoU-like_sf"/>
</dbReference>
<dbReference type="InterPro" id="IPR026022">
    <property type="entry name" value="PhoU_dom"/>
</dbReference>
<evidence type="ECO:0000256" key="4">
    <source>
        <dbReference type="ARBA" id="ARBA00022448"/>
    </source>
</evidence>
<dbReference type="PANTHER" id="PTHR42930">
    <property type="entry name" value="PHOSPHATE-SPECIFIC TRANSPORT SYSTEM ACCESSORY PROTEIN PHOU"/>
    <property type="match status" value="1"/>
</dbReference>
<comment type="similarity">
    <text evidence="2 7">Belongs to the PhoU family.</text>
</comment>
<dbReference type="AlphaFoldDB" id="A0A1I6U2T0"/>
<protein>
    <recommendedName>
        <fullName evidence="7">Phosphate-specific transport system accessory protein PhoU</fullName>
    </recommendedName>
</protein>
<evidence type="ECO:0000256" key="6">
    <source>
        <dbReference type="ARBA" id="ARBA00022592"/>
    </source>
</evidence>
<dbReference type="InterPro" id="IPR028366">
    <property type="entry name" value="PhoU"/>
</dbReference>
<feature type="domain" description="PhoU" evidence="8">
    <location>
        <begin position="121"/>
        <end position="215"/>
    </location>
</feature>
<keyword evidence="5 7" id="KW-0963">Cytoplasm</keyword>
<dbReference type="FunFam" id="1.20.58.220:FF:000004">
    <property type="entry name" value="Phosphate-specific transport system accessory protein PhoU"/>
    <property type="match status" value="1"/>
</dbReference>
<dbReference type="PANTHER" id="PTHR42930:SF3">
    <property type="entry name" value="PHOSPHATE-SPECIFIC TRANSPORT SYSTEM ACCESSORY PROTEIN PHOU"/>
    <property type="match status" value="1"/>
</dbReference>
<dbReference type="GO" id="GO:0006817">
    <property type="term" value="P:phosphate ion transport"/>
    <property type="evidence" value="ECO:0007669"/>
    <property type="project" value="UniProtKB-KW"/>
</dbReference>
<comment type="subunit">
    <text evidence="3 7">Homodimer.</text>
</comment>
<name>A0A1I6U2T0_9EURY</name>
<dbReference type="PIRSF" id="PIRSF003107">
    <property type="entry name" value="PhoU"/>
    <property type="match status" value="1"/>
</dbReference>
<evidence type="ECO:0000256" key="1">
    <source>
        <dbReference type="ARBA" id="ARBA00004496"/>
    </source>
</evidence>
<gene>
    <name evidence="9" type="ORF">SAMN04488556_3507</name>
</gene>
<dbReference type="NCBIfam" id="TIGR02135">
    <property type="entry name" value="phoU_full"/>
    <property type="match status" value="1"/>
</dbReference>
<evidence type="ECO:0000259" key="8">
    <source>
        <dbReference type="Pfam" id="PF01895"/>
    </source>
</evidence>
<evidence type="ECO:0000256" key="5">
    <source>
        <dbReference type="ARBA" id="ARBA00022490"/>
    </source>
</evidence>
<accession>A0A1I6U2T0</accession>
<dbReference type="SUPFAM" id="SSF109755">
    <property type="entry name" value="PhoU-like"/>
    <property type="match status" value="1"/>
</dbReference>
<proteinExistence type="inferred from homology"/>
<reference evidence="10" key="1">
    <citation type="submission" date="2016-10" db="EMBL/GenBank/DDBJ databases">
        <authorList>
            <person name="Varghese N."/>
            <person name="Submissions S."/>
        </authorList>
    </citation>
    <scope>NUCLEOTIDE SEQUENCE [LARGE SCALE GENOMIC DNA]</scope>
    <source>
        <strain evidence="10">DSM 22427</strain>
    </source>
</reference>
<comment type="function">
    <text evidence="7">Plays a role in the regulation of phosphate uptake.</text>
</comment>
<keyword evidence="4 7" id="KW-0813">Transport</keyword>
<organism evidence="9 10">
    <name type="scientific">Halostagnicola kamekurae</name>
    <dbReference type="NCBI Taxonomy" id="619731"/>
    <lineage>
        <taxon>Archaea</taxon>
        <taxon>Methanobacteriati</taxon>
        <taxon>Methanobacteriota</taxon>
        <taxon>Stenosarchaea group</taxon>
        <taxon>Halobacteria</taxon>
        <taxon>Halobacteriales</taxon>
        <taxon>Natrialbaceae</taxon>
        <taxon>Halostagnicola</taxon>
    </lineage>
</organism>
<dbReference type="GO" id="GO:0005737">
    <property type="term" value="C:cytoplasm"/>
    <property type="evidence" value="ECO:0007669"/>
    <property type="project" value="UniProtKB-SubCell"/>
</dbReference>
<dbReference type="EMBL" id="FOZS01000004">
    <property type="protein sequence ID" value="SFS95819.1"/>
    <property type="molecule type" value="Genomic_DNA"/>
</dbReference>
<dbReference type="Proteomes" id="UP000199199">
    <property type="component" value="Unassembled WGS sequence"/>
</dbReference>